<sequence length="95" mass="10144">MSTYITDNGAFADFEWLSASGGKFSLTAKSLTKDAVRIANESGGEDPGIFELLRANGIIDVVRYDYSGGAVKFCPIDDPALIAEVRKRAGAGLQR</sequence>
<dbReference type="Proteomes" id="UP000292627">
    <property type="component" value="Unassembled WGS sequence"/>
</dbReference>
<dbReference type="EMBL" id="SHMC01000008">
    <property type="protein sequence ID" value="TAA21583.1"/>
    <property type="molecule type" value="Genomic_DNA"/>
</dbReference>
<proteinExistence type="predicted"/>
<evidence type="ECO:0000313" key="2">
    <source>
        <dbReference type="Proteomes" id="UP000292627"/>
    </source>
</evidence>
<organism evidence="1 2">
    <name type="scientific">Pseudoxanthomonas winnipegensis</name>
    <dbReference type="NCBI Taxonomy" id="2480810"/>
    <lineage>
        <taxon>Bacteria</taxon>
        <taxon>Pseudomonadati</taxon>
        <taxon>Pseudomonadota</taxon>
        <taxon>Gammaproteobacteria</taxon>
        <taxon>Lysobacterales</taxon>
        <taxon>Lysobacteraceae</taxon>
        <taxon>Pseudoxanthomonas</taxon>
    </lineage>
</organism>
<protein>
    <submittedName>
        <fullName evidence="1">Uncharacterized protein</fullName>
    </submittedName>
</protein>
<accession>A0A4Q8L590</accession>
<evidence type="ECO:0000313" key="1">
    <source>
        <dbReference type="EMBL" id="TAA21583.1"/>
    </source>
</evidence>
<name>A0A4Q8L590_9GAMM</name>
<reference evidence="1 2" key="1">
    <citation type="submission" date="2019-02" db="EMBL/GenBank/DDBJ databases">
        <title>WGS of Pseudoxanthomonas species novum from clinical isolates.</title>
        <authorList>
            <person name="Bernier A.-M."/>
            <person name="Bernard K."/>
            <person name="Vachon A."/>
        </authorList>
    </citation>
    <scope>NUCLEOTIDE SEQUENCE [LARGE SCALE GENOMIC DNA]</scope>
    <source>
        <strain evidence="1 2">NML171200</strain>
    </source>
</reference>
<dbReference type="RefSeq" id="WP_130552587.1">
    <property type="nucleotide sequence ID" value="NZ_SHMC01000008.1"/>
</dbReference>
<dbReference type="AlphaFoldDB" id="A0A4Q8L590"/>
<gene>
    <name evidence="1" type="ORF">EA660_16625</name>
</gene>
<comment type="caution">
    <text evidence="1">The sequence shown here is derived from an EMBL/GenBank/DDBJ whole genome shotgun (WGS) entry which is preliminary data.</text>
</comment>